<sequence length="56" mass="6269">MSSSTDTLIFSQLSRSYVSAVNSAEKDGKRNLMRLLPSLLKSSTRNCSIQQQFDEV</sequence>
<proteinExistence type="predicted"/>
<keyword evidence="2" id="KW-1185">Reference proteome</keyword>
<evidence type="ECO:0000313" key="1">
    <source>
        <dbReference type="EMBL" id="KAK5972044.1"/>
    </source>
</evidence>
<feature type="non-terminal residue" evidence="1">
    <location>
        <position position="56"/>
    </location>
</feature>
<accession>A0AAN8IEW4</accession>
<dbReference type="AlphaFoldDB" id="A0AAN8IEW4"/>
<organism evidence="1 2">
    <name type="scientific">Trichostrongylus colubriformis</name>
    <name type="common">Black scour worm</name>
    <dbReference type="NCBI Taxonomy" id="6319"/>
    <lineage>
        <taxon>Eukaryota</taxon>
        <taxon>Metazoa</taxon>
        <taxon>Ecdysozoa</taxon>
        <taxon>Nematoda</taxon>
        <taxon>Chromadorea</taxon>
        <taxon>Rhabditida</taxon>
        <taxon>Rhabditina</taxon>
        <taxon>Rhabditomorpha</taxon>
        <taxon>Strongyloidea</taxon>
        <taxon>Trichostrongylidae</taxon>
        <taxon>Trichostrongylus</taxon>
    </lineage>
</organism>
<dbReference type="EMBL" id="WIXE01017080">
    <property type="protein sequence ID" value="KAK5972044.1"/>
    <property type="molecule type" value="Genomic_DNA"/>
</dbReference>
<protein>
    <submittedName>
        <fullName evidence="1">Uncharacterized protein</fullName>
    </submittedName>
</protein>
<comment type="caution">
    <text evidence="1">The sequence shown here is derived from an EMBL/GenBank/DDBJ whole genome shotgun (WGS) entry which is preliminary data.</text>
</comment>
<gene>
    <name evidence="1" type="ORF">GCK32_020239</name>
</gene>
<reference evidence="1 2" key="1">
    <citation type="submission" date="2019-10" db="EMBL/GenBank/DDBJ databases">
        <title>Assembly and Annotation for the nematode Trichostrongylus colubriformis.</title>
        <authorList>
            <person name="Martin J."/>
        </authorList>
    </citation>
    <scope>NUCLEOTIDE SEQUENCE [LARGE SCALE GENOMIC DNA]</scope>
    <source>
        <strain evidence="1">G859</strain>
        <tissue evidence="1">Whole worm</tissue>
    </source>
</reference>
<evidence type="ECO:0000313" key="2">
    <source>
        <dbReference type="Proteomes" id="UP001331761"/>
    </source>
</evidence>
<name>A0AAN8IEW4_TRICO</name>
<dbReference type="Proteomes" id="UP001331761">
    <property type="component" value="Unassembled WGS sequence"/>
</dbReference>